<evidence type="ECO:0000256" key="7">
    <source>
        <dbReference type="SAM" id="Phobius"/>
    </source>
</evidence>
<dbReference type="AlphaFoldDB" id="A0A1G6BSC5"/>
<gene>
    <name evidence="10" type="ORF">SAMN02910417_01751</name>
</gene>
<organism evidence="10 11">
    <name type="scientific">Eubacterium oxidoreducens</name>
    <dbReference type="NCBI Taxonomy" id="1732"/>
    <lineage>
        <taxon>Bacteria</taxon>
        <taxon>Bacillati</taxon>
        <taxon>Bacillota</taxon>
        <taxon>Clostridia</taxon>
        <taxon>Eubacteriales</taxon>
        <taxon>Eubacteriaceae</taxon>
        <taxon>Eubacterium</taxon>
    </lineage>
</organism>
<feature type="transmembrane region" description="Helical" evidence="7">
    <location>
        <begin position="169"/>
        <end position="187"/>
    </location>
</feature>
<dbReference type="PANTHER" id="PTHR43373:SF1">
    <property type="entry name" value="NA(+)_H(+) ANTIPORTER SUBUNIT A"/>
    <property type="match status" value="1"/>
</dbReference>
<protein>
    <submittedName>
        <fullName evidence="10">Multicomponent Na+:H+ antiporter subunit B</fullName>
    </submittedName>
</protein>
<reference evidence="10 11" key="1">
    <citation type="submission" date="2016-10" db="EMBL/GenBank/DDBJ databases">
        <authorList>
            <person name="de Groot N.N."/>
        </authorList>
    </citation>
    <scope>NUCLEOTIDE SEQUENCE [LARGE SCALE GENOMIC DNA]</scope>
    <source>
        <strain evidence="10 11">DSM 3217</strain>
    </source>
</reference>
<proteinExistence type="predicted"/>
<dbReference type="Proteomes" id="UP000199228">
    <property type="component" value="Unassembled WGS sequence"/>
</dbReference>
<name>A0A1G6BSC5_EUBOX</name>
<dbReference type="InterPro" id="IPR025383">
    <property type="entry name" value="MrpA_C/MbhD"/>
</dbReference>
<accession>A0A1G6BSC5</accession>
<feature type="transmembrane region" description="Helical" evidence="7">
    <location>
        <begin position="6"/>
        <end position="23"/>
    </location>
</feature>
<keyword evidence="3" id="KW-1003">Cell membrane</keyword>
<dbReference type="InterPro" id="IPR046806">
    <property type="entry name" value="MrpA_C/MbhE"/>
</dbReference>
<dbReference type="Pfam" id="PF20501">
    <property type="entry name" value="MbhE"/>
    <property type="match status" value="1"/>
</dbReference>
<evidence type="ECO:0000256" key="5">
    <source>
        <dbReference type="ARBA" id="ARBA00022989"/>
    </source>
</evidence>
<evidence type="ECO:0000259" key="9">
    <source>
        <dbReference type="Pfam" id="PF20501"/>
    </source>
</evidence>
<evidence type="ECO:0000259" key="8">
    <source>
        <dbReference type="Pfam" id="PF13244"/>
    </source>
</evidence>
<dbReference type="RefSeq" id="WP_176762352.1">
    <property type="nucleotide sequence ID" value="NZ_FMXR01000012.1"/>
</dbReference>
<evidence type="ECO:0000256" key="3">
    <source>
        <dbReference type="ARBA" id="ARBA00022475"/>
    </source>
</evidence>
<keyword evidence="5 7" id="KW-1133">Transmembrane helix</keyword>
<feature type="transmembrane region" description="Helical" evidence="7">
    <location>
        <begin position="28"/>
        <end position="48"/>
    </location>
</feature>
<keyword evidence="6 7" id="KW-0472">Membrane</keyword>
<dbReference type="Pfam" id="PF13244">
    <property type="entry name" value="MbhD"/>
    <property type="match status" value="1"/>
</dbReference>
<evidence type="ECO:0000256" key="1">
    <source>
        <dbReference type="ARBA" id="ARBA00004651"/>
    </source>
</evidence>
<evidence type="ECO:0000313" key="11">
    <source>
        <dbReference type="Proteomes" id="UP000199228"/>
    </source>
</evidence>
<evidence type="ECO:0000256" key="2">
    <source>
        <dbReference type="ARBA" id="ARBA00022448"/>
    </source>
</evidence>
<evidence type="ECO:0000256" key="4">
    <source>
        <dbReference type="ARBA" id="ARBA00022692"/>
    </source>
</evidence>
<keyword evidence="11" id="KW-1185">Reference proteome</keyword>
<keyword evidence="2" id="KW-0813">Transport</keyword>
<dbReference type="EMBL" id="FMXR01000012">
    <property type="protein sequence ID" value="SDB23515.1"/>
    <property type="molecule type" value="Genomic_DNA"/>
</dbReference>
<dbReference type="InterPro" id="IPR050616">
    <property type="entry name" value="CPA3_Na-H_Antiporter_A"/>
</dbReference>
<sequence>MQIILVEAIIVLFLICITIAVMASVDLFACTILFCAFSFCAVMTYLVFGSPDVAFTEAVIGTMSTVFFAVALKSVDRFATGSRKKTKEKKKMTKSQKRSLIEKVATGIVLAVICVAFCSATKFLPEIGDADSAPNSHVSNYYIEHSKEDTGANNIVSGTLADYRGYDTMFETSVMFVSGLVVTLILIHGTGKMDMPEILGHKKKKDEEKKEE</sequence>
<feature type="transmembrane region" description="Helical" evidence="7">
    <location>
        <begin position="100"/>
        <end position="124"/>
    </location>
</feature>
<dbReference type="STRING" id="1732.SAMN02910417_01751"/>
<comment type="subcellular location">
    <subcellularLocation>
        <location evidence="1">Cell membrane</location>
        <topology evidence="1">Multi-pass membrane protein</topology>
    </subcellularLocation>
</comment>
<evidence type="ECO:0000313" key="10">
    <source>
        <dbReference type="EMBL" id="SDB23515.1"/>
    </source>
</evidence>
<evidence type="ECO:0000256" key="6">
    <source>
        <dbReference type="ARBA" id="ARBA00023136"/>
    </source>
</evidence>
<feature type="domain" description="MrpA C-terminal/MbhD" evidence="8">
    <location>
        <begin position="12"/>
        <end position="76"/>
    </location>
</feature>
<keyword evidence="4 7" id="KW-0812">Transmembrane</keyword>
<dbReference type="GO" id="GO:0005886">
    <property type="term" value="C:plasma membrane"/>
    <property type="evidence" value="ECO:0007669"/>
    <property type="project" value="UniProtKB-SubCell"/>
</dbReference>
<feature type="transmembrane region" description="Helical" evidence="7">
    <location>
        <begin position="60"/>
        <end position="79"/>
    </location>
</feature>
<dbReference type="PANTHER" id="PTHR43373">
    <property type="entry name" value="NA(+)/H(+) ANTIPORTER SUBUNIT"/>
    <property type="match status" value="1"/>
</dbReference>
<feature type="domain" description="MrpA C-terminal/MbhE" evidence="9">
    <location>
        <begin position="135"/>
        <end position="184"/>
    </location>
</feature>